<reference evidence="4 5" key="3">
    <citation type="journal article" date="2017" name="G3 (Bethesda)">
        <title>Comparative analysis highlights variable genome content of wheat rusts and divergence of the mating loci.</title>
        <authorList>
            <person name="Cuomo C.A."/>
            <person name="Bakkeren G."/>
            <person name="Khalil H.B."/>
            <person name="Panwar V."/>
            <person name="Joly D."/>
            <person name="Linning R."/>
            <person name="Sakthikumar S."/>
            <person name="Song X."/>
            <person name="Adiconis X."/>
            <person name="Fan L."/>
            <person name="Goldberg J.M."/>
            <person name="Levin J.Z."/>
            <person name="Young S."/>
            <person name="Zeng Q."/>
            <person name="Anikster Y."/>
            <person name="Bruce M."/>
            <person name="Wang M."/>
            <person name="Yin C."/>
            <person name="McCallum B."/>
            <person name="Szabo L.J."/>
            <person name="Hulbert S."/>
            <person name="Chen X."/>
            <person name="Fellers J.P."/>
        </authorList>
    </citation>
    <scope>NUCLEOTIDE SEQUENCE</scope>
    <source>
        <strain evidence="4">isolate 1-1 / race 1 (BBBD)</strain>
        <strain evidence="5">Isolate 1-1 / race 1 (BBBD)</strain>
    </source>
</reference>
<dbReference type="EnsemblFungi" id="PTTG_30061-t43_1">
    <property type="protein sequence ID" value="PTTG_30061-t43_1-p1"/>
    <property type="gene ID" value="PTTG_30061"/>
</dbReference>
<reference evidence="3" key="1">
    <citation type="submission" date="2009-11" db="EMBL/GenBank/DDBJ databases">
        <authorList>
            <consortium name="The Broad Institute Genome Sequencing Platform"/>
            <person name="Ward D."/>
            <person name="Feldgarden M."/>
            <person name="Earl A."/>
            <person name="Young S.K."/>
            <person name="Zeng Q."/>
            <person name="Koehrsen M."/>
            <person name="Alvarado L."/>
            <person name="Berlin A."/>
            <person name="Bochicchio J."/>
            <person name="Borenstein D."/>
            <person name="Chapman S.B."/>
            <person name="Chen Z."/>
            <person name="Engels R."/>
            <person name="Freedman E."/>
            <person name="Gellesch M."/>
            <person name="Goldberg J."/>
            <person name="Griggs A."/>
            <person name="Gujja S."/>
            <person name="Heilman E."/>
            <person name="Heiman D."/>
            <person name="Hepburn T."/>
            <person name="Howarth C."/>
            <person name="Jen D."/>
            <person name="Larson L."/>
            <person name="Lewis B."/>
            <person name="Mehta T."/>
            <person name="Park D."/>
            <person name="Pearson M."/>
            <person name="Roberts A."/>
            <person name="Saif S."/>
            <person name="Shea T."/>
            <person name="Shenoy N."/>
            <person name="Sisk P."/>
            <person name="Stolte C."/>
            <person name="Sykes S."/>
            <person name="Thomson T."/>
            <person name="Walk T."/>
            <person name="White J."/>
            <person name="Yandava C."/>
            <person name="Izard J."/>
            <person name="Baranova O.V."/>
            <person name="Blanton J.M."/>
            <person name="Tanner A.C."/>
            <person name="Dewhirst F.E."/>
            <person name="Haas B."/>
            <person name="Nusbaum C."/>
            <person name="Birren B."/>
        </authorList>
    </citation>
    <scope>NUCLEOTIDE SEQUENCE [LARGE SCALE GENOMIC DNA]</scope>
    <source>
        <strain evidence="3">1-1 BBBD Race 1</strain>
    </source>
</reference>
<keyword evidence="2" id="KW-0732">Signal</keyword>
<dbReference type="EMBL" id="ADAS02001607">
    <property type="protein sequence ID" value="OAV86134.1"/>
    <property type="molecule type" value="Genomic_DNA"/>
</dbReference>
<reference evidence="3" key="2">
    <citation type="submission" date="2016-05" db="EMBL/GenBank/DDBJ databases">
        <title>Comparative analysis highlights variable genome content of wheat rusts and divergence of the mating loci.</title>
        <authorList>
            <person name="Cuomo C.A."/>
            <person name="Bakkeren G."/>
            <person name="Szabo L."/>
            <person name="Khalil H."/>
            <person name="Joly D."/>
            <person name="Goldberg J."/>
            <person name="Young S."/>
            <person name="Zeng Q."/>
            <person name="Fellers J."/>
        </authorList>
    </citation>
    <scope>NUCLEOTIDE SEQUENCE [LARGE SCALE GENOMIC DNA]</scope>
    <source>
        <strain evidence="3">1-1 BBBD Race 1</strain>
    </source>
</reference>
<proteinExistence type="predicted"/>
<organism evidence="3">
    <name type="scientific">Puccinia triticina (isolate 1-1 / race 1 (BBBD))</name>
    <name type="common">Brown leaf rust fungus</name>
    <dbReference type="NCBI Taxonomy" id="630390"/>
    <lineage>
        <taxon>Eukaryota</taxon>
        <taxon>Fungi</taxon>
        <taxon>Dikarya</taxon>
        <taxon>Basidiomycota</taxon>
        <taxon>Pucciniomycotina</taxon>
        <taxon>Pucciniomycetes</taxon>
        <taxon>Pucciniales</taxon>
        <taxon>Pucciniaceae</taxon>
        <taxon>Puccinia</taxon>
    </lineage>
</organism>
<name>A0A180G0K4_PUCT1</name>
<gene>
    <name evidence="3" type="ORF">PTTG_30061</name>
</gene>
<evidence type="ECO:0000256" key="1">
    <source>
        <dbReference type="SAM" id="MobiDB-lite"/>
    </source>
</evidence>
<dbReference type="Proteomes" id="UP000005240">
    <property type="component" value="Unassembled WGS sequence"/>
</dbReference>
<feature type="region of interest" description="Disordered" evidence="1">
    <location>
        <begin position="19"/>
        <end position="88"/>
    </location>
</feature>
<dbReference type="AlphaFoldDB" id="A0A180G0K4"/>
<evidence type="ECO:0000313" key="4">
    <source>
        <dbReference type="EnsemblFungi" id="PTTG_30061-t43_1-p1"/>
    </source>
</evidence>
<reference evidence="4" key="4">
    <citation type="submission" date="2025-05" db="UniProtKB">
        <authorList>
            <consortium name="EnsemblFungi"/>
        </authorList>
    </citation>
    <scope>IDENTIFICATION</scope>
    <source>
        <strain evidence="4">isolate 1-1 / race 1 (BBBD)</strain>
    </source>
</reference>
<feature type="chain" id="PRO_5008109515" description="Secreted protein" evidence="2">
    <location>
        <begin position="19"/>
        <end position="88"/>
    </location>
</feature>
<evidence type="ECO:0008006" key="6">
    <source>
        <dbReference type="Google" id="ProtNLM"/>
    </source>
</evidence>
<evidence type="ECO:0000256" key="2">
    <source>
        <dbReference type="SAM" id="SignalP"/>
    </source>
</evidence>
<dbReference type="VEuPathDB" id="FungiDB:PTTG_30061"/>
<protein>
    <recommendedName>
        <fullName evidence="6">Secreted protein</fullName>
    </recommendedName>
</protein>
<feature type="signal peptide" evidence="2">
    <location>
        <begin position="1"/>
        <end position="18"/>
    </location>
</feature>
<keyword evidence="5" id="KW-1185">Reference proteome</keyword>
<evidence type="ECO:0000313" key="5">
    <source>
        <dbReference type="Proteomes" id="UP000005240"/>
    </source>
</evidence>
<evidence type="ECO:0000313" key="3">
    <source>
        <dbReference type="EMBL" id="OAV86134.1"/>
    </source>
</evidence>
<accession>A0A180G0K4</accession>
<sequence>MQLPLIIYAFIVFLRVGASPTPANALSPRGSTRDDGGLPGDNQTQPPINGHDPGDGSGPGSRREPRESHTQFGSRHHKKPPYCEPPCP</sequence>